<dbReference type="PROSITE" id="PS50837">
    <property type="entry name" value="NACHT"/>
    <property type="match status" value="1"/>
</dbReference>
<dbReference type="InterPro" id="IPR004155">
    <property type="entry name" value="PBS_lyase_HEAT"/>
</dbReference>
<dbReference type="Pfam" id="PF05729">
    <property type="entry name" value="NACHT"/>
    <property type="match status" value="1"/>
</dbReference>
<dbReference type="OrthoDB" id="135105at2"/>
<feature type="domain" description="NACHT" evidence="2">
    <location>
        <begin position="280"/>
        <end position="420"/>
    </location>
</feature>
<dbReference type="EMBL" id="CP000680">
    <property type="protein sequence ID" value="ABP83815.1"/>
    <property type="molecule type" value="Genomic_DNA"/>
</dbReference>
<sequence>MDPILSAIISYLTGLAVNMRTSAVVTSRENALKQQVAISEERLEAKLAVRSLKEEVRSTCIKLARNLHVEGVSPEEKAIWKLLANERFQDDIAGWIVTGGIEEGDDVKDRLLRAMEEALSDSAIAPEQKEFLKSGYFELIEKTIFSHPILANWRHQLCLDYLREQVAELRVRAEEAAGKYSKEKIKAVLDSYYNKALESWDIIDLSNLPEGDIHMATQQLLLRQLYMPLRISVEGGEEALVELEAKRDLHRRQEAGHSSETENEIKQPLASVGERLALAKKLVVLGDPGGGKTTMLRWMATAFLLKLKGDAAFAEIPDATTLPDQKLIPVLIRCRDLGKDDLCRCFKDFLTQHLHKTKLLPEEADVMVAVILDGLAKGEVLLLIDGLDEITDSQVRMMFCQELEHTTARYPDSPIVVTSRIVGYRDMPYRMSSGFEHGVIAELKKEDKDLFAHRWVDVTEQNQPPEEKSKRVEELLEALHSSNRIERLTGNPMLLTTLALVKRKVGKLPNKRTKLYAEAVSVLLNWNPRLYETIEEDEAIPQLEYLAYEMCKHGIQRLTEDEVIELLEKLRAEYPNIRAVRRRDAESFLAALEARSSILIKSGGVWKKSDRNEEPVWEFRHLTFQEYLAAKAILDGRYSDRKRSLSLAEQVAPLAGDIKAEEDSAHNEVNVSESWREALRLLVADCKDDDVDDVLRAIADPMEHEDSNHTARPRAVLAALCLTDEPNVSEQAAEYVIDTFINVIKANDGEMYQTTMVDAAAYELSGSMWSSKLNYALAIRFLSCLPEERFYIGALLATLEGRRREFLLLSSAEYTREAVEALGSDSLDVIVIATLGVMQAAFQGSLDKRNEVGELLYGLLDKGDAVRFAATWALVWVTGAWGAGRDIIKPKKHHTDKLVAILKETPAQEIGLRRQIISICALAPSDINFAAIMSQASDKGEAMELAVVAALRKVGGARSVLPLVQKTESDSASVRKAAIGALAKIGGRSATEALIRNVSNDRSTVRVAAIEALVELADLEAVPAIIEAVKDQDADARMAAITALGQLQDKRASLPLIDLLEEELQYEGQISQGTIERYKKPAIAIARALGFIGDNRAITVLKKSLASSFAPLHISSAIALANLGDPEGFDASQILLKSNVRGRRDATVREIANTCNDSILRRVISKDLDGAAPWLHPQETITKQKAIEFSEVLKVSIDKIEAVLVRLKKFGFSIEQ</sequence>
<dbReference type="Pfam" id="PF03130">
    <property type="entry name" value="HEAT_PBS"/>
    <property type="match status" value="1"/>
</dbReference>
<dbReference type="PANTHER" id="PTHR12697">
    <property type="entry name" value="PBS LYASE HEAT-LIKE PROTEIN"/>
    <property type="match status" value="1"/>
</dbReference>
<dbReference type="InterPro" id="IPR021133">
    <property type="entry name" value="HEAT_type_2"/>
</dbReference>
<dbReference type="HOGENOM" id="CLU_269146_0_0_6"/>
<evidence type="ECO:0000256" key="1">
    <source>
        <dbReference type="ARBA" id="ARBA00045876"/>
    </source>
</evidence>
<reference evidence="3" key="1">
    <citation type="submission" date="2007-04" db="EMBL/GenBank/DDBJ databases">
        <title>Complete sequence of Pseudomonas mendocina ymp.</title>
        <authorList>
            <consortium name="US DOE Joint Genome Institute"/>
            <person name="Copeland A."/>
            <person name="Lucas S."/>
            <person name="Lapidus A."/>
            <person name="Barry K."/>
            <person name="Glavina del Rio T."/>
            <person name="Dalin E."/>
            <person name="Tice H."/>
            <person name="Pitluck S."/>
            <person name="Kiss H."/>
            <person name="Brettin T."/>
            <person name="Detter J.C."/>
            <person name="Bruce D."/>
            <person name="Han C."/>
            <person name="Schmutz J."/>
            <person name="Larimer F."/>
            <person name="Land M."/>
            <person name="Hauser L."/>
            <person name="Kyrpides N."/>
            <person name="Mikhailova N."/>
            <person name="Hersman L."/>
            <person name="Dubois J."/>
            <person name="Maurice P."/>
            <person name="Richardson P."/>
        </authorList>
    </citation>
    <scope>NUCLEOTIDE SEQUENCE [LARGE SCALE GENOMIC DNA]</scope>
    <source>
        <strain evidence="3">Ymp</strain>
    </source>
</reference>
<dbReference type="GO" id="GO:0016491">
    <property type="term" value="F:oxidoreductase activity"/>
    <property type="evidence" value="ECO:0007669"/>
    <property type="project" value="TreeGrafter"/>
</dbReference>
<dbReference type="PROSITE" id="PS50077">
    <property type="entry name" value="HEAT_REPEAT"/>
    <property type="match status" value="1"/>
</dbReference>
<dbReference type="Gene3D" id="3.40.50.300">
    <property type="entry name" value="P-loop containing nucleotide triphosphate hydrolases"/>
    <property type="match status" value="1"/>
</dbReference>
<name>A4XR49_ECTM1</name>
<accession>A4XR49</accession>
<dbReference type="KEGG" id="pmy:Pmen_1048"/>
<dbReference type="SUPFAM" id="SSF52540">
    <property type="entry name" value="P-loop containing nucleoside triphosphate hydrolases"/>
    <property type="match status" value="1"/>
</dbReference>
<dbReference type="eggNOG" id="COG5635">
    <property type="taxonomic scope" value="Bacteria"/>
</dbReference>
<dbReference type="eggNOG" id="COG1413">
    <property type="taxonomic scope" value="Bacteria"/>
</dbReference>
<dbReference type="InterPro" id="IPR016024">
    <property type="entry name" value="ARM-type_fold"/>
</dbReference>
<dbReference type="Gene3D" id="1.25.10.10">
    <property type="entry name" value="Leucine-rich Repeat Variant"/>
    <property type="match status" value="2"/>
</dbReference>
<organism evidence="3">
    <name type="scientific">Ectopseudomonas mendocina (strain ymp)</name>
    <name type="common">Pseudomonas mendocina</name>
    <dbReference type="NCBI Taxonomy" id="399739"/>
    <lineage>
        <taxon>Bacteria</taxon>
        <taxon>Pseudomonadati</taxon>
        <taxon>Pseudomonadota</taxon>
        <taxon>Gammaproteobacteria</taxon>
        <taxon>Pseudomonadales</taxon>
        <taxon>Pseudomonadaceae</taxon>
        <taxon>Ectopseudomonas</taxon>
    </lineage>
</organism>
<dbReference type="Pfam" id="PF13646">
    <property type="entry name" value="HEAT_2"/>
    <property type="match status" value="1"/>
</dbReference>
<evidence type="ECO:0000259" key="2">
    <source>
        <dbReference type="PROSITE" id="PS50837"/>
    </source>
</evidence>
<dbReference type="InterPro" id="IPR011989">
    <property type="entry name" value="ARM-like"/>
</dbReference>
<comment type="function">
    <text evidence="1">Catalyzes the hydroxylation of the N(6)-(4-aminobutyl)-L-lysine intermediate produced by deoxyhypusine synthase/DHPS on a critical lysine of the eukaryotic translation initiation factor 5A/eIF-5A. This is the second step of the post-translational modification of that lysine into an unusual amino acid residue named hypusine. Hypusination is unique to mature eIF-5A factor and is essential for its function.</text>
</comment>
<proteinExistence type="predicted"/>
<protein>
    <submittedName>
        <fullName evidence="3">Putative signal transduction protein with Nacht domain</fullName>
    </submittedName>
</protein>
<dbReference type="PANTHER" id="PTHR12697:SF5">
    <property type="entry name" value="DEOXYHYPUSINE HYDROXYLASE"/>
    <property type="match status" value="1"/>
</dbReference>
<dbReference type="SUPFAM" id="SSF48371">
    <property type="entry name" value="ARM repeat"/>
    <property type="match status" value="1"/>
</dbReference>
<gene>
    <name evidence="3" type="ordered locus">Pmen_1048</name>
</gene>
<dbReference type="InterPro" id="IPR007111">
    <property type="entry name" value="NACHT_NTPase"/>
</dbReference>
<evidence type="ECO:0000313" key="3">
    <source>
        <dbReference type="EMBL" id="ABP83815.1"/>
    </source>
</evidence>
<dbReference type="AlphaFoldDB" id="A4XR49"/>
<dbReference type="InterPro" id="IPR027417">
    <property type="entry name" value="P-loop_NTPase"/>
</dbReference>
<dbReference type="SMART" id="SM00567">
    <property type="entry name" value="EZ_HEAT"/>
    <property type="match status" value="4"/>
</dbReference>